<dbReference type="OrthoDB" id="7838311at2"/>
<proteinExistence type="predicted"/>
<reference evidence="2 3" key="1">
    <citation type="submission" date="2017-05" db="EMBL/GenBank/DDBJ databases">
        <authorList>
            <person name="Song R."/>
            <person name="Chenine A.L."/>
            <person name="Ruprecht R.M."/>
        </authorList>
    </citation>
    <scope>NUCLEOTIDE SEQUENCE [LARGE SCALE GENOMIC DNA]</scope>
    <source>
        <strain evidence="2 3">CECT 8898</strain>
    </source>
</reference>
<dbReference type="Gene3D" id="3.90.226.10">
    <property type="entry name" value="2-enoyl-CoA Hydratase, Chain A, domain 1"/>
    <property type="match status" value="1"/>
</dbReference>
<evidence type="ECO:0000313" key="2">
    <source>
        <dbReference type="EMBL" id="SMX47426.1"/>
    </source>
</evidence>
<dbReference type="SUPFAM" id="SSF52096">
    <property type="entry name" value="ClpP/crotonase"/>
    <property type="match status" value="1"/>
</dbReference>
<dbReference type="RefSeq" id="WP_094022431.1">
    <property type="nucleotide sequence ID" value="NZ_FXYF01000011.1"/>
</dbReference>
<dbReference type="EMBL" id="FXYF01000011">
    <property type="protein sequence ID" value="SMX47426.1"/>
    <property type="molecule type" value="Genomic_DNA"/>
</dbReference>
<evidence type="ECO:0000256" key="1">
    <source>
        <dbReference type="SAM" id="SignalP"/>
    </source>
</evidence>
<evidence type="ECO:0000313" key="3">
    <source>
        <dbReference type="Proteomes" id="UP000207598"/>
    </source>
</evidence>
<name>A0A238KZB2_9RHOB</name>
<keyword evidence="3" id="KW-1185">Reference proteome</keyword>
<organism evidence="2 3">
    <name type="scientific">Maliponia aquimaris</name>
    <dbReference type="NCBI Taxonomy" id="1673631"/>
    <lineage>
        <taxon>Bacteria</taxon>
        <taxon>Pseudomonadati</taxon>
        <taxon>Pseudomonadota</taxon>
        <taxon>Alphaproteobacteria</taxon>
        <taxon>Rhodobacterales</taxon>
        <taxon>Paracoccaceae</taxon>
        <taxon>Maliponia</taxon>
    </lineage>
</organism>
<keyword evidence="1" id="KW-0732">Signal</keyword>
<feature type="chain" id="PRO_5012104855" evidence="1">
    <location>
        <begin position="20"/>
        <end position="507"/>
    </location>
</feature>
<accession>A0A238KZB2</accession>
<feature type="signal peptide" evidence="1">
    <location>
        <begin position="1"/>
        <end position="19"/>
    </location>
</feature>
<dbReference type="Proteomes" id="UP000207598">
    <property type="component" value="Unassembled WGS sequence"/>
</dbReference>
<sequence>MIRAIVLLVIPLMAPAAHAATLESVDSPHCLARLSGQIANGDSQKILEALPEWKARAEFPRDLALCLDSPGGSLLEGTRIAALVEENRIGTVIDDGAVCLSACSIIFMLGAIDGGELTADIGDNRVLLEFSRRLHVNGTLGFHRPSFEAPDRSYSRMDIQKSFDLAILSSLEFMRMANRWKPAEGAPAMKADLVEALLEHKGQDFFYIDTVDKAGRWDITVFGYDAPRRTSAREALNACDNLSNWHVGGTPPPVRNADTDTLKRLTTRYAQGSLRAGEPVEIFTPIYSVSGRDAFFHADGRMGERYCQIDMDTYDGPDGERVMTVGACGGDSVLGTSFFEYCGPQDVTPVMEFYDTITIFPSETPLRDLPQMARRIEAEADEIETGLMPPAGLSCGAAEDHMIGVVAPEGHVMLHESPDPTSKQVGKAYNYSRLWRGKISGKLFGTEEERATCLDACTGWADAAELPADARQQIIDTITACFNNDVVWWNADLGHGKEGWASARYLR</sequence>
<dbReference type="AlphaFoldDB" id="A0A238KZB2"/>
<gene>
    <name evidence="2" type="ORF">MAA8898_03655</name>
</gene>
<dbReference type="InterPro" id="IPR029045">
    <property type="entry name" value="ClpP/crotonase-like_dom_sf"/>
</dbReference>
<protein>
    <submittedName>
        <fullName evidence="2">Uncharacterized protein</fullName>
    </submittedName>
</protein>